<evidence type="ECO:0000256" key="1">
    <source>
        <dbReference type="SAM" id="Coils"/>
    </source>
</evidence>
<dbReference type="RefSeq" id="WP_047808078.1">
    <property type="nucleotide sequence ID" value="NZ_LDZY01000001.1"/>
</dbReference>
<keyword evidence="3" id="KW-0812">Transmembrane</keyword>
<dbReference type="PATRIC" id="fig|476652.3.peg.98"/>
<feature type="region of interest" description="Disordered" evidence="2">
    <location>
        <begin position="87"/>
        <end position="116"/>
    </location>
</feature>
<keyword evidence="3" id="KW-0472">Membrane</keyword>
<name>A0A0J1FXF0_9FIRM</name>
<sequence length="133" mass="15269">MINQIIESCRRISFQVNLFELLEGLSILVLIAVIVLLQRKILSYVRKESIIDERIRETSARIARVVAEIEESKEEIKGQSIEETCQAENSATDLVSSKKETDNNVPKGKKTRAMSMEERWAEFEKKRAIRTTA</sequence>
<feature type="coiled-coil region" evidence="1">
    <location>
        <begin position="55"/>
        <end position="82"/>
    </location>
</feature>
<reference evidence="4 5" key="1">
    <citation type="submission" date="2015-06" db="EMBL/GenBank/DDBJ databases">
        <title>Draft genome of the moderately acidophilic sulfate reducer Candidatus Desulfosporosinus acididurans strain M1.</title>
        <authorList>
            <person name="Poehlein A."/>
            <person name="Petzsch P."/>
            <person name="Johnson B.D."/>
            <person name="Schloemann M."/>
            <person name="Daniel R."/>
            <person name="Muehling M."/>
        </authorList>
    </citation>
    <scope>NUCLEOTIDE SEQUENCE [LARGE SCALE GENOMIC DNA]</scope>
    <source>
        <strain evidence="4 5">M1</strain>
    </source>
</reference>
<organism evidence="4 5">
    <name type="scientific">Desulfosporosinus acididurans</name>
    <dbReference type="NCBI Taxonomy" id="476652"/>
    <lineage>
        <taxon>Bacteria</taxon>
        <taxon>Bacillati</taxon>
        <taxon>Bacillota</taxon>
        <taxon>Clostridia</taxon>
        <taxon>Eubacteriales</taxon>
        <taxon>Desulfitobacteriaceae</taxon>
        <taxon>Desulfosporosinus</taxon>
    </lineage>
</organism>
<evidence type="ECO:0000256" key="2">
    <source>
        <dbReference type="SAM" id="MobiDB-lite"/>
    </source>
</evidence>
<keyword evidence="3" id="KW-1133">Transmembrane helix</keyword>
<gene>
    <name evidence="4" type="ORF">DEAC_c01020</name>
</gene>
<evidence type="ECO:0000313" key="4">
    <source>
        <dbReference type="EMBL" id="KLU67698.1"/>
    </source>
</evidence>
<keyword evidence="1" id="KW-0175">Coiled coil</keyword>
<comment type="caution">
    <text evidence="4">The sequence shown here is derived from an EMBL/GenBank/DDBJ whole genome shotgun (WGS) entry which is preliminary data.</text>
</comment>
<accession>A0A0J1FXF0</accession>
<dbReference type="Proteomes" id="UP000036356">
    <property type="component" value="Unassembled WGS sequence"/>
</dbReference>
<feature type="transmembrane region" description="Helical" evidence="3">
    <location>
        <begin position="18"/>
        <end position="37"/>
    </location>
</feature>
<dbReference type="AlphaFoldDB" id="A0A0J1FXF0"/>
<evidence type="ECO:0000313" key="5">
    <source>
        <dbReference type="Proteomes" id="UP000036356"/>
    </source>
</evidence>
<protein>
    <submittedName>
        <fullName evidence="4">Uncharacterized protein</fullName>
    </submittedName>
</protein>
<dbReference type="EMBL" id="LDZY01000001">
    <property type="protein sequence ID" value="KLU67698.1"/>
    <property type="molecule type" value="Genomic_DNA"/>
</dbReference>
<keyword evidence="5" id="KW-1185">Reference proteome</keyword>
<proteinExistence type="predicted"/>
<evidence type="ECO:0000256" key="3">
    <source>
        <dbReference type="SAM" id="Phobius"/>
    </source>
</evidence>